<dbReference type="KEGG" id="rsx:RhiXN_09263"/>
<evidence type="ECO:0000313" key="2">
    <source>
        <dbReference type="Proteomes" id="UP000650533"/>
    </source>
</evidence>
<dbReference type="EMBL" id="CP059662">
    <property type="protein sequence ID" value="QRW20288.1"/>
    <property type="molecule type" value="Genomic_DNA"/>
</dbReference>
<reference evidence="1" key="1">
    <citation type="submission" date="2020-05" db="EMBL/GenBank/DDBJ databases">
        <title>Evolutionary and genomic comparisons of hybrid uninucleate and nonhybrid Rhizoctonia fungi.</title>
        <authorList>
            <person name="Li C."/>
            <person name="Chen X."/>
        </authorList>
    </citation>
    <scope>NUCLEOTIDE SEQUENCE</scope>
    <source>
        <strain evidence="1">AG-1 IA</strain>
    </source>
</reference>
<proteinExistence type="predicted"/>
<dbReference type="RefSeq" id="XP_043180525.1">
    <property type="nucleotide sequence ID" value="XM_043329079.1"/>
</dbReference>
<organism evidence="1 2">
    <name type="scientific">Rhizoctonia solani</name>
    <dbReference type="NCBI Taxonomy" id="456999"/>
    <lineage>
        <taxon>Eukaryota</taxon>
        <taxon>Fungi</taxon>
        <taxon>Dikarya</taxon>
        <taxon>Basidiomycota</taxon>
        <taxon>Agaricomycotina</taxon>
        <taxon>Agaricomycetes</taxon>
        <taxon>Cantharellales</taxon>
        <taxon>Ceratobasidiaceae</taxon>
        <taxon>Rhizoctonia</taxon>
    </lineage>
</organism>
<gene>
    <name evidence="1" type="ORF">RhiXN_09263</name>
</gene>
<evidence type="ECO:0000313" key="1">
    <source>
        <dbReference type="EMBL" id="QRW20288.1"/>
    </source>
</evidence>
<dbReference type="AlphaFoldDB" id="A0A8H8NXS7"/>
<dbReference type="Proteomes" id="UP000650533">
    <property type="component" value="Chromosome 5"/>
</dbReference>
<protein>
    <submittedName>
        <fullName evidence="1">Uncharacterized protein</fullName>
    </submittedName>
</protein>
<name>A0A8H8NXS7_9AGAM</name>
<accession>A0A8H8NXS7</accession>
<dbReference type="GeneID" id="67031542"/>
<sequence length="170" mass="17729">MTLRPISSGVPFPPPSKLNHRSRICQLTPNFTHNSSAWCVPSKSASNSGGMTSWFGDGGGGWYTTVLILSDRSGLARAIWLCCVGVVRGARGARGLVLNAVVAPELVVVVDSVTPDAAATLLNSALADGRVVGGLREALRVPMLALSIPPLPPDPARIVPTLAPSSPWEL</sequence>